<evidence type="ECO:0000256" key="3">
    <source>
        <dbReference type="ARBA" id="ARBA00022552"/>
    </source>
</evidence>
<dbReference type="GO" id="GO:0003725">
    <property type="term" value="F:double-stranded RNA binding"/>
    <property type="evidence" value="ECO:0007669"/>
    <property type="project" value="TreeGrafter"/>
</dbReference>
<comment type="function">
    <text evidence="9">Digests double-stranded RNA. Involved in the processing of primary rRNA transcript to yield the immediate precursors to the large and small rRNAs (23S and 16S). Processes some mRNAs, and tRNAs when they are encoded in the rRNA operon. Processes pre-crRNA and tracrRNA of type II CRISPR loci if present in the organism.</text>
</comment>
<keyword evidence="9" id="KW-0699">rRNA-binding</keyword>
<dbReference type="CDD" id="cd10845">
    <property type="entry name" value="DSRM_RNAse_III_family"/>
    <property type="match status" value="1"/>
</dbReference>
<comment type="cofactor">
    <cofactor evidence="9">
        <name>Mg(2+)</name>
        <dbReference type="ChEBI" id="CHEBI:18420"/>
    </cofactor>
</comment>
<dbReference type="GO" id="GO:0010468">
    <property type="term" value="P:regulation of gene expression"/>
    <property type="evidence" value="ECO:0007669"/>
    <property type="project" value="TreeGrafter"/>
</dbReference>
<accession>A0A1F6EFW9</accession>
<evidence type="ECO:0000256" key="4">
    <source>
        <dbReference type="ARBA" id="ARBA00022664"/>
    </source>
</evidence>
<feature type="active site" evidence="9">
    <location>
        <position position="122"/>
    </location>
</feature>
<feature type="domain" description="DRBM" evidence="10">
    <location>
        <begin position="160"/>
        <end position="229"/>
    </location>
</feature>
<keyword evidence="5 9" id="KW-0540">Nuclease</keyword>
<dbReference type="NCBIfam" id="TIGR02191">
    <property type="entry name" value="RNaseIII"/>
    <property type="match status" value="1"/>
</dbReference>
<dbReference type="InterPro" id="IPR014720">
    <property type="entry name" value="dsRBD_dom"/>
</dbReference>
<dbReference type="Pfam" id="PF00035">
    <property type="entry name" value="dsrm"/>
    <property type="match status" value="1"/>
</dbReference>
<dbReference type="GO" id="GO:0005737">
    <property type="term" value="C:cytoplasm"/>
    <property type="evidence" value="ECO:0007669"/>
    <property type="project" value="UniProtKB-SubCell"/>
</dbReference>
<evidence type="ECO:0000256" key="5">
    <source>
        <dbReference type="ARBA" id="ARBA00022722"/>
    </source>
</evidence>
<reference evidence="12 13" key="1">
    <citation type="journal article" date="2016" name="Nat. Commun.">
        <title>Thousands of microbial genomes shed light on interconnected biogeochemical processes in an aquifer system.</title>
        <authorList>
            <person name="Anantharaman K."/>
            <person name="Brown C.T."/>
            <person name="Hug L.A."/>
            <person name="Sharon I."/>
            <person name="Castelle C.J."/>
            <person name="Probst A.J."/>
            <person name="Thomas B.C."/>
            <person name="Singh A."/>
            <person name="Wilkins M.J."/>
            <person name="Karaoz U."/>
            <person name="Brodie E.L."/>
            <person name="Williams K.H."/>
            <person name="Hubbard S.S."/>
            <person name="Banfield J.F."/>
        </authorList>
    </citation>
    <scope>NUCLEOTIDE SEQUENCE [LARGE SCALE GENOMIC DNA]</scope>
</reference>
<dbReference type="PROSITE" id="PS50142">
    <property type="entry name" value="RNASE_3_2"/>
    <property type="match status" value="1"/>
</dbReference>
<keyword evidence="9" id="KW-0479">Metal-binding</keyword>
<feature type="domain" description="RNase III" evidence="11">
    <location>
        <begin position="4"/>
        <end position="133"/>
    </location>
</feature>
<evidence type="ECO:0000256" key="6">
    <source>
        <dbReference type="ARBA" id="ARBA00022759"/>
    </source>
</evidence>
<dbReference type="SUPFAM" id="SSF69065">
    <property type="entry name" value="RNase III domain-like"/>
    <property type="match status" value="1"/>
</dbReference>
<protein>
    <recommendedName>
        <fullName evidence="9">Ribonuclease 3</fullName>
        <ecNumber evidence="9">3.1.26.3</ecNumber>
    </recommendedName>
    <alternativeName>
        <fullName evidence="9">Ribonuclease III</fullName>
        <shortName evidence="9">RNase III</shortName>
    </alternativeName>
</protein>
<dbReference type="PROSITE" id="PS00517">
    <property type="entry name" value="RNASE_3_1"/>
    <property type="match status" value="1"/>
</dbReference>
<dbReference type="GO" id="GO:0008033">
    <property type="term" value="P:tRNA processing"/>
    <property type="evidence" value="ECO:0007669"/>
    <property type="project" value="UniProtKB-KW"/>
</dbReference>
<name>A0A1F6EFW9_9BACT</name>
<dbReference type="PROSITE" id="PS50137">
    <property type="entry name" value="DS_RBD"/>
    <property type="match status" value="1"/>
</dbReference>
<dbReference type="GO" id="GO:0019843">
    <property type="term" value="F:rRNA binding"/>
    <property type="evidence" value="ECO:0007669"/>
    <property type="project" value="UniProtKB-KW"/>
</dbReference>
<evidence type="ECO:0000313" key="13">
    <source>
        <dbReference type="Proteomes" id="UP000177306"/>
    </source>
</evidence>
<dbReference type="SMART" id="SM00535">
    <property type="entry name" value="RIBOc"/>
    <property type="match status" value="1"/>
</dbReference>
<dbReference type="AlphaFoldDB" id="A0A1F6EFW9"/>
<comment type="catalytic activity">
    <reaction evidence="1 9">
        <text>Endonucleolytic cleavage to 5'-phosphomonoester.</text>
        <dbReference type="EC" id="3.1.26.3"/>
    </reaction>
</comment>
<proteinExistence type="inferred from homology"/>
<evidence type="ECO:0000259" key="10">
    <source>
        <dbReference type="PROSITE" id="PS50137"/>
    </source>
</evidence>
<keyword evidence="9" id="KW-0963">Cytoplasm</keyword>
<dbReference type="InterPro" id="IPR000999">
    <property type="entry name" value="RNase_III_dom"/>
</dbReference>
<evidence type="ECO:0000256" key="2">
    <source>
        <dbReference type="ARBA" id="ARBA00010183"/>
    </source>
</evidence>
<dbReference type="PANTHER" id="PTHR11207">
    <property type="entry name" value="RIBONUCLEASE III"/>
    <property type="match status" value="1"/>
</dbReference>
<evidence type="ECO:0000256" key="7">
    <source>
        <dbReference type="ARBA" id="ARBA00022801"/>
    </source>
</evidence>
<dbReference type="GO" id="GO:0006364">
    <property type="term" value="P:rRNA processing"/>
    <property type="evidence" value="ECO:0007669"/>
    <property type="project" value="UniProtKB-UniRule"/>
</dbReference>
<evidence type="ECO:0000256" key="9">
    <source>
        <dbReference type="HAMAP-Rule" id="MF_00104"/>
    </source>
</evidence>
<comment type="subcellular location">
    <subcellularLocation>
        <location evidence="9">Cytoplasm</location>
    </subcellularLocation>
</comment>
<dbReference type="SUPFAM" id="SSF54768">
    <property type="entry name" value="dsRNA-binding domain-like"/>
    <property type="match status" value="1"/>
</dbReference>
<comment type="subunit">
    <text evidence="9">Homodimer.</text>
</comment>
<dbReference type="GO" id="GO:0004525">
    <property type="term" value="F:ribonuclease III activity"/>
    <property type="evidence" value="ECO:0007669"/>
    <property type="project" value="UniProtKB-UniRule"/>
</dbReference>
<evidence type="ECO:0000313" key="12">
    <source>
        <dbReference type="EMBL" id="OGG72529.1"/>
    </source>
</evidence>
<gene>
    <name evidence="9" type="primary">rnc</name>
    <name evidence="12" type="ORF">A3A38_00520</name>
</gene>
<evidence type="ECO:0000256" key="1">
    <source>
        <dbReference type="ARBA" id="ARBA00000109"/>
    </source>
</evidence>
<dbReference type="InterPro" id="IPR036389">
    <property type="entry name" value="RNase_III_sf"/>
</dbReference>
<keyword evidence="7 9" id="KW-0378">Hydrolase</keyword>
<feature type="binding site" evidence="9">
    <location>
        <position position="119"/>
    </location>
    <ligand>
        <name>Mg(2+)</name>
        <dbReference type="ChEBI" id="CHEBI:18420"/>
    </ligand>
</feature>
<dbReference type="Gene3D" id="1.10.1520.10">
    <property type="entry name" value="Ribonuclease III domain"/>
    <property type="match status" value="1"/>
</dbReference>
<dbReference type="GO" id="GO:0046872">
    <property type="term" value="F:metal ion binding"/>
    <property type="evidence" value="ECO:0007669"/>
    <property type="project" value="UniProtKB-KW"/>
</dbReference>
<keyword evidence="9" id="KW-0460">Magnesium</keyword>
<keyword evidence="4 9" id="KW-0507">mRNA processing</keyword>
<dbReference type="FunFam" id="1.10.1520.10:FF:000001">
    <property type="entry name" value="Ribonuclease 3"/>
    <property type="match status" value="1"/>
</dbReference>
<dbReference type="GO" id="GO:0006397">
    <property type="term" value="P:mRNA processing"/>
    <property type="evidence" value="ECO:0007669"/>
    <property type="project" value="UniProtKB-UniRule"/>
</dbReference>
<dbReference type="Pfam" id="PF14622">
    <property type="entry name" value="Ribonucleas_3_3"/>
    <property type="match status" value="1"/>
</dbReference>
<feature type="binding site" evidence="9">
    <location>
        <position position="46"/>
    </location>
    <ligand>
        <name>Mg(2+)</name>
        <dbReference type="ChEBI" id="CHEBI:18420"/>
    </ligand>
</feature>
<dbReference type="PANTHER" id="PTHR11207:SF0">
    <property type="entry name" value="RIBONUCLEASE 3"/>
    <property type="match status" value="1"/>
</dbReference>
<dbReference type="Proteomes" id="UP000177306">
    <property type="component" value="Unassembled WGS sequence"/>
</dbReference>
<keyword evidence="8 9" id="KW-0694">RNA-binding</keyword>
<sequence length="229" mass="25186">MPDFSSCAKKLGASFNNLNLLVEALTHRSYLNEHPEYTGSHNERLEFLGDAVLELAVTDFLFKKFPAKPEGELTSYRAALVNTVSLAECAQALGISVFLLLSKGEQKDVGRARDVILADAFEAIIGAIYLDSGFTAAEAFVAKNLYSKIDDIIAKRSYQDAKSRFQEIAQEKRGTTPRYETLSEVGPDHAKLFTVGVFIGVEEIARGEGQSKQEAEQVAAEVGLKSMRW</sequence>
<dbReference type="SMART" id="SM00358">
    <property type="entry name" value="DSRM"/>
    <property type="match status" value="1"/>
</dbReference>
<keyword evidence="9" id="KW-0819">tRNA processing</keyword>
<keyword evidence="6 9" id="KW-0255">Endonuclease</keyword>
<dbReference type="InterPro" id="IPR011907">
    <property type="entry name" value="RNase_III"/>
</dbReference>
<dbReference type="Gene3D" id="3.30.160.20">
    <property type="match status" value="1"/>
</dbReference>
<feature type="binding site" evidence="9">
    <location>
        <position position="122"/>
    </location>
    <ligand>
        <name>Mg(2+)</name>
        <dbReference type="ChEBI" id="CHEBI:18420"/>
    </ligand>
</feature>
<dbReference type="CDD" id="cd00593">
    <property type="entry name" value="RIBOc"/>
    <property type="match status" value="1"/>
</dbReference>
<evidence type="ECO:0000256" key="8">
    <source>
        <dbReference type="ARBA" id="ARBA00022884"/>
    </source>
</evidence>
<organism evidence="12 13">
    <name type="scientific">Candidatus Kaiserbacteria bacterium RIFCSPLOWO2_01_FULL_53_17</name>
    <dbReference type="NCBI Taxonomy" id="1798511"/>
    <lineage>
        <taxon>Bacteria</taxon>
        <taxon>Candidatus Kaiseribacteriota</taxon>
    </lineage>
</organism>
<comment type="similarity">
    <text evidence="2">Belongs to the ribonuclease III family.</text>
</comment>
<feature type="active site" evidence="9">
    <location>
        <position position="50"/>
    </location>
</feature>
<dbReference type="HAMAP" id="MF_00104">
    <property type="entry name" value="RNase_III"/>
    <property type="match status" value="1"/>
</dbReference>
<dbReference type="EMBL" id="MFLY01000045">
    <property type="protein sequence ID" value="OGG72529.1"/>
    <property type="molecule type" value="Genomic_DNA"/>
</dbReference>
<evidence type="ECO:0000259" key="11">
    <source>
        <dbReference type="PROSITE" id="PS50142"/>
    </source>
</evidence>
<dbReference type="EC" id="3.1.26.3" evidence="9"/>
<keyword evidence="3 9" id="KW-0698">rRNA processing</keyword>
<comment type="caution">
    <text evidence="12">The sequence shown here is derived from an EMBL/GenBank/DDBJ whole genome shotgun (WGS) entry which is preliminary data.</text>
</comment>